<dbReference type="EMBL" id="JAINZZ010000123">
    <property type="protein sequence ID" value="MBY8883177.1"/>
    <property type="molecule type" value="Genomic_DNA"/>
</dbReference>
<feature type="region of interest" description="Disordered" evidence="1">
    <location>
        <begin position="1"/>
        <end position="36"/>
    </location>
</feature>
<sequence length="200" mass="21287">MLLTACGGGGGDKSSDKITSTQPVPTATSASPSASATMTVNRPVITFPGDAKNVFEDQHTGDPKKDAVLADNEQMVDSIYSAIIQGNAHTSAMAFYSKGLALGSAATFVQGWVNGDASWTGTIRWFHRKVTIRNDNSAVVVYCSDESKAYPKSRKSGKIDRSASNTASYVLYNTRLEKSPDGVWQTVNLVSQRGAKACKP</sequence>
<feature type="compositionally biased region" description="Low complexity" evidence="1">
    <location>
        <begin position="17"/>
        <end position="36"/>
    </location>
</feature>
<proteinExistence type="predicted"/>
<evidence type="ECO:0000313" key="3">
    <source>
        <dbReference type="Proteomes" id="UP000778578"/>
    </source>
</evidence>
<dbReference type="Proteomes" id="UP000778578">
    <property type="component" value="Unassembled WGS sequence"/>
</dbReference>
<gene>
    <name evidence="2" type="ORF">K7862_36905</name>
</gene>
<name>A0ABS7QJ34_9ACTN</name>
<evidence type="ECO:0000256" key="1">
    <source>
        <dbReference type="SAM" id="MobiDB-lite"/>
    </source>
</evidence>
<evidence type="ECO:0008006" key="4">
    <source>
        <dbReference type="Google" id="ProtNLM"/>
    </source>
</evidence>
<protein>
    <recommendedName>
        <fullName evidence="4">Lipoprotein</fullName>
    </recommendedName>
</protein>
<evidence type="ECO:0000313" key="2">
    <source>
        <dbReference type="EMBL" id="MBY8883177.1"/>
    </source>
</evidence>
<feature type="compositionally biased region" description="Gly residues" evidence="1">
    <location>
        <begin position="1"/>
        <end position="12"/>
    </location>
</feature>
<comment type="caution">
    <text evidence="2">The sequence shown here is derived from an EMBL/GenBank/DDBJ whole genome shotgun (WGS) entry which is preliminary data.</text>
</comment>
<organism evidence="2 3">
    <name type="scientific">Actinacidiphila acidipaludis</name>
    <dbReference type="NCBI Taxonomy" id="2873382"/>
    <lineage>
        <taxon>Bacteria</taxon>
        <taxon>Bacillati</taxon>
        <taxon>Actinomycetota</taxon>
        <taxon>Actinomycetes</taxon>
        <taxon>Kitasatosporales</taxon>
        <taxon>Streptomycetaceae</taxon>
        <taxon>Actinacidiphila</taxon>
    </lineage>
</organism>
<keyword evidence="3" id="KW-1185">Reference proteome</keyword>
<accession>A0ABS7QJ34</accession>
<reference evidence="2 3" key="1">
    <citation type="submission" date="2021-08" db="EMBL/GenBank/DDBJ databases">
        <title>WGS of actinomycetes from Thailand.</title>
        <authorList>
            <person name="Thawai C."/>
        </authorList>
    </citation>
    <scope>NUCLEOTIDE SEQUENCE [LARGE SCALE GENOMIC DNA]</scope>
    <source>
        <strain evidence="2 3">PLK6-54</strain>
    </source>
</reference>